<evidence type="ECO:0000259" key="7">
    <source>
        <dbReference type="PROSITE" id="PS50887"/>
    </source>
</evidence>
<evidence type="ECO:0000256" key="5">
    <source>
        <dbReference type="ARBA" id="ARBA00023136"/>
    </source>
</evidence>
<dbReference type="PROSITE" id="PS50887">
    <property type="entry name" value="GGDEF"/>
    <property type="match status" value="1"/>
</dbReference>
<evidence type="ECO:0000256" key="4">
    <source>
        <dbReference type="ARBA" id="ARBA00022989"/>
    </source>
</evidence>
<dbReference type="Gene3D" id="3.30.70.270">
    <property type="match status" value="1"/>
</dbReference>
<dbReference type="Proteomes" id="UP000515856">
    <property type="component" value="Chromosome"/>
</dbReference>
<keyword evidence="5 6" id="KW-0472">Membrane</keyword>
<dbReference type="InterPro" id="IPR000160">
    <property type="entry name" value="GGDEF_dom"/>
</dbReference>
<dbReference type="GO" id="GO:0052621">
    <property type="term" value="F:diguanylate cyclase activity"/>
    <property type="evidence" value="ECO:0007669"/>
    <property type="project" value="TreeGrafter"/>
</dbReference>
<dbReference type="SUPFAM" id="SSF55073">
    <property type="entry name" value="Nucleotide cyclase"/>
    <property type="match status" value="1"/>
</dbReference>
<dbReference type="InterPro" id="IPR043128">
    <property type="entry name" value="Rev_trsase/Diguanyl_cyclase"/>
</dbReference>
<evidence type="ECO:0000256" key="6">
    <source>
        <dbReference type="SAM" id="Phobius"/>
    </source>
</evidence>
<feature type="transmembrane region" description="Helical" evidence="6">
    <location>
        <begin position="184"/>
        <end position="205"/>
    </location>
</feature>
<dbReference type="Gene3D" id="6.10.340.10">
    <property type="match status" value="1"/>
</dbReference>
<protein>
    <submittedName>
        <fullName evidence="8">Diguanylate cyclase</fullName>
    </submittedName>
</protein>
<dbReference type="SUPFAM" id="SSF103190">
    <property type="entry name" value="Sensory domain-like"/>
    <property type="match status" value="1"/>
</dbReference>
<proteinExistence type="predicted"/>
<accession>A0A7G9GKK4</accession>
<dbReference type="PANTHER" id="PTHR45138">
    <property type="entry name" value="REGULATORY COMPONENTS OF SENSORY TRANSDUCTION SYSTEM"/>
    <property type="match status" value="1"/>
</dbReference>
<dbReference type="KEGG" id="ehn:H9Q80_13860"/>
<dbReference type="InterPro" id="IPR050469">
    <property type="entry name" value="Diguanylate_Cyclase"/>
</dbReference>
<evidence type="ECO:0000256" key="3">
    <source>
        <dbReference type="ARBA" id="ARBA00022692"/>
    </source>
</evidence>
<dbReference type="InterPro" id="IPR029787">
    <property type="entry name" value="Nucleotide_cyclase"/>
</dbReference>
<dbReference type="FunFam" id="3.30.70.270:FF:000001">
    <property type="entry name" value="Diguanylate cyclase domain protein"/>
    <property type="match status" value="1"/>
</dbReference>
<dbReference type="RefSeq" id="WP_117451815.1">
    <property type="nucleotide sequence ID" value="NZ_CP060636.1"/>
</dbReference>
<keyword evidence="4 6" id="KW-1133">Transmembrane helix</keyword>
<keyword evidence="9" id="KW-1185">Reference proteome</keyword>
<keyword evidence="2" id="KW-1003">Cell membrane</keyword>
<comment type="subcellular location">
    <subcellularLocation>
        <location evidence="1">Cell membrane</location>
        <topology evidence="1">Multi-pass membrane protein</topology>
    </subcellularLocation>
</comment>
<gene>
    <name evidence="8" type="ORF">H9Q80_13860</name>
</gene>
<dbReference type="GO" id="GO:0005886">
    <property type="term" value="C:plasma membrane"/>
    <property type="evidence" value="ECO:0007669"/>
    <property type="project" value="UniProtKB-SubCell"/>
</dbReference>
<sequence length="423" mass="47875">MFKKRKLTINFMSLSVLPLLAFGVVITIIMSFVAYDSLSEEVEYSLKVLAYSSYNVLDTKFPGTYAEENGRMKKGDVFLDEHIDEMDRIKKMSEADATLFFGDTRYLTTILNEDGKRAKGTHASAAVKQQVIKQGEDYFSDDVQVNGMQYYGYYIPVKQQQDVVGMMFVGKPRHQVIAHIVKTIYVIIACAVGVMAVAILISVYYSRKTIFALNKTKVFLGNIAQGDMTAKIDPYVLERNDEIGEMGKFALILQDSIMELVGKDPLTGLHNRRSCNVVIDSLLEKAKQGHGTFALAMGDIDYFKKINDTYGHQSGDEVLRQLSSVLSAHMEHLGFVFRWGGEEFVLIYEDMNKSEAYEHLLELQQEIRNMDIVLNGEIIHVSITFGISDSDNENDLNKLIEIADDHLYIGKKEGRDRIILEDE</sequence>
<dbReference type="InterPro" id="IPR033463">
    <property type="entry name" value="sCache_3"/>
</dbReference>
<keyword evidence="3 6" id="KW-0812">Transmembrane</keyword>
<dbReference type="Pfam" id="PF17202">
    <property type="entry name" value="sCache_3_3"/>
    <property type="match status" value="1"/>
</dbReference>
<feature type="transmembrane region" description="Helical" evidence="6">
    <location>
        <begin position="12"/>
        <end position="35"/>
    </location>
</feature>
<dbReference type="PANTHER" id="PTHR45138:SF9">
    <property type="entry name" value="DIGUANYLATE CYCLASE DGCM-RELATED"/>
    <property type="match status" value="1"/>
</dbReference>
<evidence type="ECO:0000256" key="2">
    <source>
        <dbReference type="ARBA" id="ARBA00022475"/>
    </source>
</evidence>
<evidence type="ECO:0000256" key="1">
    <source>
        <dbReference type="ARBA" id="ARBA00004651"/>
    </source>
</evidence>
<dbReference type="Pfam" id="PF00990">
    <property type="entry name" value="GGDEF"/>
    <property type="match status" value="1"/>
</dbReference>
<dbReference type="SMART" id="SM00267">
    <property type="entry name" value="GGDEF"/>
    <property type="match status" value="1"/>
</dbReference>
<dbReference type="CDD" id="cd01949">
    <property type="entry name" value="GGDEF"/>
    <property type="match status" value="1"/>
</dbReference>
<reference evidence="8 9" key="1">
    <citation type="submission" date="2020-08" db="EMBL/GenBank/DDBJ databases">
        <authorList>
            <person name="Liu C."/>
            <person name="Sun Q."/>
        </authorList>
    </citation>
    <scope>NUCLEOTIDE SEQUENCE [LARGE SCALE GENOMIC DNA]</scope>
    <source>
        <strain evidence="8 9">NSJ-61</strain>
    </source>
</reference>
<evidence type="ECO:0000313" key="8">
    <source>
        <dbReference type="EMBL" id="QNM11336.1"/>
    </source>
</evidence>
<organism evidence="8 9">
    <name type="scientific">[Eubacterium] hominis</name>
    <dbReference type="NCBI Taxonomy" id="2764325"/>
    <lineage>
        <taxon>Bacteria</taxon>
        <taxon>Bacillati</taxon>
        <taxon>Bacillota</taxon>
        <taxon>Erysipelotrichia</taxon>
        <taxon>Erysipelotrichales</taxon>
        <taxon>Erysipelotrichaceae</taxon>
        <taxon>Amedibacillus</taxon>
    </lineage>
</organism>
<name>A0A7G9GKK4_9FIRM</name>
<dbReference type="NCBIfam" id="TIGR00254">
    <property type="entry name" value="GGDEF"/>
    <property type="match status" value="1"/>
</dbReference>
<evidence type="ECO:0000313" key="9">
    <source>
        <dbReference type="Proteomes" id="UP000515856"/>
    </source>
</evidence>
<dbReference type="EMBL" id="CP060636">
    <property type="protein sequence ID" value="QNM11336.1"/>
    <property type="molecule type" value="Genomic_DNA"/>
</dbReference>
<feature type="domain" description="GGDEF" evidence="7">
    <location>
        <begin position="291"/>
        <end position="423"/>
    </location>
</feature>
<dbReference type="InterPro" id="IPR029151">
    <property type="entry name" value="Sensor-like_sf"/>
</dbReference>
<dbReference type="AlphaFoldDB" id="A0A7G9GKK4"/>